<proteinExistence type="predicted"/>
<dbReference type="Proteomes" id="UP000270873">
    <property type="component" value="Unassembled WGS sequence"/>
</dbReference>
<accession>A0A658K162</accession>
<evidence type="ECO:0000313" key="2">
    <source>
        <dbReference type="EMBL" id="RMS39829.1"/>
    </source>
</evidence>
<dbReference type="AlphaFoldDB" id="A0A658K162"/>
<protein>
    <submittedName>
        <fullName evidence="2">Uncharacterized protein</fullName>
    </submittedName>
</protein>
<feature type="signal peptide" evidence="1">
    <location>
        <begin position="1"/>
        <end position="26"/>
    </location>
</feature>
<sequence length="92" mass="9813">MRCNKPVAHVMMSSLILSLLAVSVQAASRANDNRINGVDLLSGFNTLWTTGATWDTGTPTALGQSLLGKFEDDAVQIVINGSGQSYEIIQTM</sequence>
<evidence type="ECO:0000313" key="3">
    <source>
        <dbReference type="Proteomes" id="UP000270873"/>
    </source>
</evidence>
<organism evidence="2 3">
    <name type="scientific">Pseudomonas amygdali pv. photiniae</name>
    <dbReference type="NCBI Taxonomy" id="251724"/>
    <lineage>
        <taxon>Bacteria</taxon>
        <taxon>Pseudomonadati</taxon>
        <taxon>Pseudomonadota</taxon>
        <taxon>Gammaproteobacteria</taxon>
        <taxon>Pseudomonadales</taxon>
        <taxon>Pseudomonadaceae</taxon>
        <taxon>Pseudomonas</taxon>
        <taxon>Pseudomonas amygdali</taxon>
    </lineage>
</organism>
<dbReference type="EMBL" id="RBSP01000912">
    <property type="protein sequence ID" value="RMS39829.1"/>
    <property type="molecule type" value="Genomic_DNA"/>
</dbReference>
<reference evidence="2 3" key="1">
    <citation type="submission" date="2018-08" db="EMBL/GenBank/DDBJ databases">
        <title>Recombination of ecologically and evolutionarily significant loci maintains genetic cohesion in the Pseudomonas syringae species complex.</title>
        <authorList>
            <person name="Dillon M."/>
            <person name="Thakur S."/>
            <person name="Almeida R.N.D."/>
            <person name="Weir B.S."/>
            <person name="Guttman D.S."/>
        </authorList>
    </citation>
    <scope>NUCLEOTIDE SEQUENCE [LARGE SCALE GENOMIC DNA]</scope>
    <source>
        <strain evidence="2 3">ICMP 7847</strain>
    </source>
</reference>
<comment type="caution">
    <text evidence="2">The sequence shown here is derived from an EMBL/GenBank/DDBJ whole genome shotgun (WGS) entry which is preliminary data.</text>
</comment>
<name>A0A658K162_PSEA0</name>
<gene>
    <name evidence="2" type="ORF">ALP66_04240</name>
</gene>
<evidence type="ECO:0000256" key="1">
    <source>
        <dbReference type="SAM" id="SignalP"/>
    </source>
</evidence>
<keyword evidence="1" id="KW-0732">Signal</keyword>
<feature type="chain" id="PRO_5024946697" evidence="1">
    <location>
        <begin position="27"/>
        <end position="92"/>
    </location>
</feature>